<keyword evidence="3" id="KW-1185">Reference proteome</keyword>
<name>A0A226DV39_FOLCA</name>
<organism evidence="2 3">
    <name type="scientific">Folsomia candida</name>
    <name type="common">Springtail</name>
    <dbReference type="NCBI Taxonomy" id="158441"/>
    <lineage>
        <taxon>Eukaryota</taxon>
        <taxon>Metazoa</taxon>
        <taxon>Ecdysozoa</taxon>
        <taxon>Arthropoda</taxon>
        <taxon>Hexapoda</taxon>
        <taxon>Collembola</taxon>
        <taxon>Entomobryomorpha</taxon>
        <taxon>Isotomoidea</taxon>
        <taxon>Isotomidae</taxon>
        <taxon>Proisotominae</taxon>
        <taxon>Folsomia</taxon>
    </lineage>
</organism>
<evidence type="ECO:0000256" key="1">
    <source>
        <dbReference type="SAM" id="Phobius"/>
    </source>
</evidence>
<dbReference type="Proteomes" id="UP000198287">
    <property type="component" value="Unassembled WGS sequence"/>
</dbReference>
<dbReference type="EMBL" id="LNIX01000011">
    <property type="protein sequence ID" value="OXA48674.1"/>
    <property type="molecule type" value="Genomic_DNA"/>
</dbReference>
<feature type="transmembrane region" description="Helical" evidence="1">
    <location>
        <begin position="340"/>
        <end position="358"/>
    </location>
</feature>
<keyword evidence="1" id="KW-1133">Transmembrane helix</keyword>
<evidence type="ECO:0000313" key="2">
    <source>
        <dbReference type="EMBL" id="OXA48674.1"/>
    </source>
</evidence>
<feature type="transmembrane region" description="Helical" evidence="1">
    <location>
        <begin position="301"/>
        <end position="319"/>
    </location>
</feature>
<gene>
    <name evidence="2" type="ORF">Fcan01_16174</name>
</gene>
<accession>A0A226DV39</accession>
<reference evidence="2 3" key="1">
    <citation type="submission" date="2015-12" db="EMBL/GenBank/DDBJ databases">
        <title>The genome of Folsomia candida.</title>
        <authorList>
            <person name="Faddeeva A."/>
            <person name="Derks M.F."/>
            <person name="Anvar Y."/>
            <person name="Smit S."/>
            <person name="Van Straalen N."/>
            <person name="Roelofs D."/>
        </authorList>
    </citation>
    <scope>NUCLEOTIDE SEQUENCE [LARGE SCALE GENOMIC DNA]</scope>
    <source>
        <strain evidence="2 3">VU population</strain>
        <tissue evidence="2">Whole body</tissue>
    </source>
</reference>
<keyword evidence="1" id="KW-0812">Transmembrane</keyword>
<protein>
    <submittedName>
        <fullName evidence="2">Uncharacterized protein</fullName>
    </submittedName>
</protein>
<sequence length="609" mass="70705">MFDVVPMPFYLFFAIGSLAAMVGIGILLPFGIACYETSSKLLAGWGTRGRMRLEVKMVKGLRPIGSIDSLHYLITRSGYGMDSSFRVLFYVLVEKFDNFFDAFNDPNDIPEPRFMCPLVFLEATKGHIKSGHILCYTCHEKNRFSRVDMINDPARLIDLHVRLNSNGHAGTIKVHQLSEKIPTPKEIQENPRLTICEKYFSSEPQCGIGFFLILWLAMEKLNISRADDAPSCSPYEHSPWTALLLCWGTEEMDGVDDLSDYRHSLMAGFNQRRLHSFYCVQKETFTAPTWTWFVTPFDWEIWFLLATSIVLLGLVRQSIRASIEILLYFIYEPIGKLDRFSIYTFPSLIFISFLSYHYESFITTQITAPRHILIYETTKDLEHAGYKMVIPHLWSFPLAAYFGGKQYKKIMGRELTTDDVHIDSSIDVFFSTLKYAWFDRMATYQGYIHIQDEIFNKLGKAEVKVRTDKVSCFVTEEVFVTLSIRMLMYGPLAGAKSLERILVSHGESWIWNRWINMKWTDFVRRLSKERFEVDYIKESQRVEGLKLSESIGLIFIVHPVALFVAMIIYMGEDYLRFLGILKDFCRRGKQSLAKLWSSMKYRLCVRVLY</sequence>
<feature type="transmembrane region" description="Helical" evidence="1">
    <location>
        <begin position="551"/>
        <end position="571"/>
    </location>
</feature>
<proteinExistence type="predicted"/>
<evidence type="ECO:0000313" key="3">
    <source>
        <dbReference type="Proteomes" id="UP000198287"/>
    </source>
</evidence>
<keyword evidence="1" id="KW-0472">Membrane</keyword>
<dbReference type="AlphaFoldDB" id="A0A226DV39"/>
<comment type="caution">
    <text evidence="2">The sequence shown here is derived from an EMBL/GenBank/DDBJ whole genome shotgun (WGS) entry which is preliminary data.</text>
</comment>
<feature type="transmembrane region" description="Helical" evidence="1">
    <location>
        <begin position="12"/>
        <end position="35"/>
    </location>
</feature>